<protein>
    <submittedName>
        <fullName evidence="1">Uncharacterized protein</fullName>
    </submittedName>
</protein>
<dbReference type="RefSeq" id="XP_007841889.1">
    <property type="nucleotide sequence ID" value="XM_007843698.1"/>
</dbReference>
<reference evidence="2" key="1">
    <citation type="journal article" date="2015" name="BMC Genomics">
        <title>Genomic and transcriptomic analysis of the endophytic fungus Pestalotiopsis fici reveals its lifestyle and high potential for synthesis of natural products.</title>
        <authorList>
            <person name="Wang X."/>
            <person name="Zhang X."/>
            <person name="Liu L."/>
            <person name="Xiang M."/>
            <person name="Wang W."/>
            <person name="Sun X."/>
            <person name="Che Y."/>
            <person name="Guo L."/>
            <person name="Liu G."/>
            <person name="Guo L."/>
            <person name="Wang C."/>
            <person name="Yin W.B."/>
            <person name="Stadler M."/>
            <person name="Zhang X."/>
            <person name="Liu X."/>
        </authorList>
    </citation>
    <scope>NUCLEOTIDE SEQUENCE [LARGE SCALE GENOMIC DNA]</scope>
    <source>
        <strain evidence="2">W106-1 / CGMCC3.15140</strain>
    </source>
</reference>
<accession>W3WJ43</accession>
<dbReference type="EMBL" id="KI912123">
    <property type="protein sequence ID" value="ETS73172.1"/>
    <property type="molecule type" value="Genomic_DNA"/>
</dbReference>
<gene>
    <name evidence="1" type="ORF">PFICI_15117</name>
</gene>
<organism evidence="1 2">
    <name type="scientific">Pestalotiopsis fici (strain W106-1 / CGMCC3.15140)</name>
    <dbReference type="NCBI Taxonomy" id="1229662"/>
    <lineage>
        <taxon>Eukaryota</taxon>
        <taxon>Fungi</taxon>
        <taxon>Dikarya</taxon>
        <taxon>Ascomycota</taxon>
        <taxon>Pezizomycotina</taxon>
        <taxon>Sordariomycetes</taxon>
        <taxon>Xylariomycetidae</taxon>
        <taxon>Amphisphaeriales</taxon>
        <taxon>Sporocadaceae</taxon>
        <taxon>Pestalotiopsis</taxon>
    </lineage>
</organism>
<dbReference type="GeneID" id="19280130"/>
<dbReference type="HOGENOM" id="CLU_790119_0_0_1"/>
<proteinExistence type="predicted"/>
<keyword evidence="2" id="KW-1185">Reference proteome</keyword>
<dbReference type="OrthoDB" id="5401786at2759"/>
<evidence type="ECO:0000313" key="2">
    <source>
        <dbReference type="Proteomes" id="UP000030651"/>
    </source>
</evidence>
<dbReference type="InParanoid" id="W3WJ43"/>
<dbReference type="Proteomes" id="UP000030651">
    <property type="component" value="Unassembled WGS sequence"/>
</dbReference>
<evidence type="ECO:0000313" key="1">
    <source>
        <dbReference type="EMBL" id="ETS73172.1"/>
    </source>
</evidence>
<name>W3WJ43_PESFW</name>
<dbReference type="AlphaFoldDB" id="W3WJ43"/>
<sequence length="351" mass="40997">MTKFALGQLGPGDWKKWRNFRNKHRSRPAYQFNDLVELEANRLGVNKSKLKSGHGFNGSSAGEADSFLLQARLYVKKGWQEMGIWGPHFESFMQDGDTEDAEHDRGPCYSSWALPLENELRMDIFNKSRPIHVFRHEVTVAEKMLLNELPVRLGTVVAKDLLTIKPIAYRLVRSQWEDRGIWIDCWGQLPGNLWAHEIATEYWYSDRPLQTMQCRIMPREKTTKNIMESYRRRMRKIRRRVHWARTTDPNNSIDQSDDMGSSSSLESEECNANLNIWTWKLHADLLQRQESMAFKSLREITKYLEIQAPDPLNKVPKAEKGVQPIWSLRSGRWQRKLPVVPTFPCAWATIV</sequence>
<dbReference type="KEGG" id="pfy:PFICI_15117"/>